<dbReference type="EMBL" id="MU275879">
    <property type="protein sequence ID" value="KAI0049007.1"/>
    <property type="molecule type" value="Genomic_DNA"/>
</dbReference>
<reference evidence="1" key="1">
    <citation type="submission" date="2021-02" db="EMBL/GenBank/DDBJ databases">
        <authorList>
            <consortium name="DOE Joint Genome Institute"/>
            <person name="Ahrendt S."/>
            <person name="Looney B.P."/>
            <person name="Miyauchi S."/>
            <person name="Morin E."/>
            <person name="Drula E."/>
            <person name="Courty P.E."/>
            <person name="Chicoki N."/>
            <person name="Fauchery L."/>
            <person name="Kohler A."/>
            <person name="Kuo A."/>
            <person name="Labutti K."/>
            <person name="Pangilinan J."/>
            <person name="Lipzen A."/>
            <person name="Riley R."/>
            <person name="Andreopoulos W."/>
            <person name="He G."/>
            <person name="Johnson J."/>
            <person name="Barry K.W."/>
            <person name="Grigoriev I.V."/>
            <person name="Nagy L."/>
            <person name="Hibbett D."/>
            <person name="Henrissat B."/>
            <person name="Matheny P.B."/>
            <person name="Labbe J."/>
            <person name="Martin F."/>
        </authorList>
    </citation>
    <scope>NUCLEOTIDE SEQUENCE</scope>
    <source>
        <strain evidence="1">FP105234-sp</strain>
    </source>
</reference>
<comment type="caution">
    <text evidence="1">The sequence shown here is derived from an EMBL/GenBank/DDBJ whole genome shotgun (WGS) entry which is preliminary data.</text>
</comment>
<feature type="non-terminal residue" evidence="1">
    <location>
        <position position="1"/>
    </location>
</feature>
<gene>
    <name evidence="1" type="ORF">FA95DRAFT_1604818</name>
</gene>
<sequence length="83" mass="8595">YPRSGVAGEVVDDVAKAAETTVSSALKKGALSGLGTLLGGTFIGKLFGGGSDSNATSRSYDDSELYARSSLKLTTPLVFERDY</sequence>
<proteinExistence type="predicted"/>
<protein>
    <submittedName>
        <fullName evidence="1">Uncharacterized protein</fullName>
    </submittedName>
</protein>
<reference evidence="1" key="2">
    <citation type="journal article" date="2022" name="New Phytol.">
        <title>Evolutionary transition to the ectomycorrhizal habit in the genomes of a hyperdiverse lineage of mushroom-forming fungi.</title>
        <authorList>
            <person name="Looney B."/>
            <person name="Miyauchi S."/>
            <person name="Morin E."/>
            <person name="Drula E."/>
            <person name="Courty P.E."/>
            <person name="Kohler A."/>
            <person name="Kuo A."/>
            <person name="LaButti K."/>
            <person name="Pangilinan J."/>
            <person name="Lipzen A."/>
            <person name="Riley R."/>
            <person name="Andreopoulos W."/>
            <person name="He G."/>
            <person name="Johnson J."/>
            <person name="Nolan M."/>
            <person name="Tritt A."/>
            <person name="Barry K.W."/>
            <person name="Grigoriev I.V."/>
            <person name="Nagy L.G."/>
            <person name="Hibbett D."/>
            <person name="Henrissat B."/>
            <person name="Matheny P.B."/>
            <person name="Labbe J."/>
            <person name="Martin F.M."/>
        </authorList>
    </citation>
    <scope>NUCLEOTIDE SEQUENCE</scope>
    <source>
        <strain evidence="1">FP105234-sp</strain>
    </source>
</reference>
<evidence type="ECO:0000313" key="2">
    <source>
        <dbReference type="Proteomes" id="UP000814033"/>
    </source>
</evidence>
<keyword evidence="2" id="KW-1185">Reference proteome</keyword>
<dbReference type="Proteomes" id="UP000814033">
    <property type="component" value="Unassembled WGS sequence"/>
</dbReference>
<evidence type="ECO:0000313" key="1">
    <source>
        <dbReference type="EMBL" id="KAI0049007.1"/>
    </source>
</evidence>
<accession>A0ACB8RYN5</accession>
<organism evidence="1 2">
    <name type="scientific">Auriscalpium vulgare</name>
    <dbReference type="NCBI Taxonomy" id="40419"/>
    <lineage>
        <taxon>Eukaryota</taxon>
        <taxon>Fungi</taxon>
        <taxon>Dikarya</taxon>
        <taxon>Basidiomycota</taxon>
        <taxon>Agaricomycotina</taxon>
        <taxon>Agaricomycetes</taxon>
        <taxon>Russulales</taxon>
        <taxon>Auriscalpiaceae</taxon>
        <taxon>Auriscalpium</taxon>
    </lineage>
</organism>
<name>A0ACB8RYN5_9AGAM</name>